<dbReference type="SUPFAM" id="SSF55781">
    <property type="entry name" value="GAF domain-like"/>
    <property type="match status" value="1"/>
</dbReference>
<gene>
    <name evidence="2" type="ORF">BVC71_10065</name>
</gene>
<organism evidence="2 3">
    <name type="scientific">Marivivens niveibacter</name>
    <dbReference type="NCBI Taxonomy" id="1930667"/>
    <lineage>
        <taxon>Bacteria</taxon>
        <taxon>Pseudomonadati</taxon>
        <taxon>Pseudomonadota</taxon>
        <taxon>Alphaproteobacteria</taxon>
        <taxon>Rhodobacterales</taxon>
        <taxon>Paracoccaceae</taxon>
        <taxon>Marivivens group</taxon>
        <taxon>Marivivens</taxon>
    </lineage>
</organism>
<dbReference type="EMBL" id="MSPP01000003">
    <property type="protein sequence ID" value="OUD09049.1"/>
    <property type="molecule type" value="Genomic_DNA"/>
</dbReference>
<sequence>MSEYQELNTTHRHPEAVVADIPSNEERRLASVKRSGLMDSENLSRFDIYTRLFRHIAGVPIAYTGLLDEARQYFLSENFTGCLLGAKEVARNDTLCQHALLSTKPIIVNDMRQHPTFENHPLIVGDPYWVFWAGFPLVTSEGYVLGTLCAVDFEPRELTDEQIDLLSGVAADMTMSIQLQTDQQELIADKALDVMTALKKNGMLSVDEALAFLKICSGKTLSSTEVTLLGALGLIEKTDAGLDLTPKGRTIKTDHGLGPSSYKVAASPLKDTELLGAMLDDLDF</sequence>
<evidence type="ECO:0000313" key="2">
    <source>
        <dbReference type="EMBL" id="OUD09049.1"/>
    </source>
</evidence>
<keyword evidence="3" id="KW-1185">Reference proteome</keyword>
<proteinExistence type="predicted"/>
<dbReference type="SMART" id="SM00065">
    <property type="entry name" value="GAF"/>
    <property type="match status" value="1"/>
</dbReference>
<evidence type="ECO:0000259" key="1">
    <source>
        <dbReference type="SMART" id="SM00065"/>
    </source>
</evidence>
<dbReference type="PANTHER" id="PTHR43102">
    <property type="entry name" value="SLR1143 PROTEIN"/>
    <property type="match status" value="1"/>
</dbReference>
<comment type="caution">
    <text evidence="2">The sequence shown here is derived from an EMBL/GenBank/DDBJ whole genome shotgun (WGS) entry which is preliminary data.</text>
</comment>
<name>A0A251WX42_9RHOB</name>
<dbReference type="OrthoDB" id="9816309at2"/>
<dbReference type="AlphaFoldDB" id="A0A251WX42"/>
<protein>
    <recommendedName>
        <fullName evidence="1">GAF domain-containing protein</fullName>
    </recommendedName>
</protein>
<dbReference type="Gene3D" id="3.30.450.40">
    <property type="match status" value="1"/>
</dbReference>
<dbReference type="InterPro" id="IPR029016">
    <property type="entry name" value="GAF-like_dom_sf"/>
</dbReference>
<dbReference type="Proteomes" id="UP000194664">
    <property type="component" value="Unassembled WGS sequence"/>
</dbReference>
<reference evidence="2 3" key="1">
    <citation type="submission" date="2016-12" db="EMBL/GenBank/DDBJ databases">
        <title>The draft genome sequence of HSLHS2.</title>
        <authorList>
            <person name="Hu D."/>
            <person name="Wang L."/>
            <person name="Shao Z."/>
        </authorList>
    </citation>
    <scope>NUCLEOTIDE SEQUENCE [LARGE SCALE GENOMIC DNA]</scope>
    <source>
        <strain evidence="2">MCCC 1A06712</strain>
    </source>
</reference>
<dbReference type="Pfam" id="PF13185">
    <property type="entry name" value="GAF_2"/>
    <property type="match status" value="1"/>
</dbReference>
<evidence type="ECO:0000313" key="3">
    <source>
        <dbReference type="Proteomes" id="UP000194664"/>
    </source>
</evidence>
<dbReference type="InterPro" id="IPR003018">
    <property type="entry name" value="GAF"/>
</dbReference>
<dbReference type="PANTHER" id="PTHR43102:SF2">
    <property type="entry name" value="GAF DOMAIN-CONTAINING PROTEIN"/>
    <property type="match status" value="1"/>
</dbReference>
<dbReference type="RefSeq" id="WP_086451529.1">
    <property type="nucleotide sequence ID" value="NZ_MSPP01000003.1"/>
</dbReference>
<feature type="domain" description="GAF" evidence="1">
    <location>
        <begin position="41"/>
        <end position="187"/>
    </location>
</feature>
<accession>A0A251WX42</accession>